<evidence type="ECO:0000313" key="9">
    <source>
        <dbReference type="Proteomes" id="UP000664417"/>
    </source>
</evidence>
<reference evidence="8" key="1">
    <citation type="submission" date="2021-03" db="EMBL/GenBank/DDBJ databases">
        <authorList>
            <person name="Wang G."/>
        </authorList>
    </citation>
    <scope>NUCLEOTIDE SEQUENCE</scope>
    <source>
        <strain evidence="8">KCTC 12899</strain>
    </source>
</reference>
<dbReference type="PRINTS" id="PR00125">
    <property type="entry name" value="ATPASEDELTA"/>
</dbReference>
<comment type="caution">
    <text evidence="8">The sequence shown here is derived from an EMBL/GenBank/DDBJ whole genome shotgun (WGS) entry which is preliminary data.</text>
</comment>
<dbReference type="InterPro" id="IPR026015">
    <property type="entry name" value="ATP_synth_OSCP/delta_N_sf"/>
</dbReference>
<gene>
    <name evidence="7 8" type="primary">atpH</name>
    <name evidence="8" type="ORF">J3U88_01725</name>
</gene>
<evidence type="ECO:0000256" key="1">
    <source>
        <dbReference type="ARBA" id="ARBA00004370"/>
    </source>
</evidence>
<dbReference type="RefSeq" id="WP_207856393.1">
    <property type="nucleotide sequence ID" value="NZ_JAFREP010000001.1"/>
</dbReference>
<dbReference type="AlphaFoldDB" id="A0A8J7Q0V0"/>
<dbReference type="Gene3D" id="1.10.520.20">
    <property type="entry name" value="N-terminal domain of the delta subunit of the F1F0-ATP synthase"/>
    <property type="match status" value="1"/>
</dbReference>
<dbReference type="GO" id="GO:0005886">
    <property type="term" value="C:plasma membrane"/>
    <property type="evidence" value="ECO:0007669"/>
    <property type="project" value="UniProtKB-SubCell"/>
</dbReference>
<keyword evidence="9" id="KW-1185">Reference proteome</keyword>
<keyword evidence="2 7" id="KW-0813">Transport</keyword>
<proteinExistence type="inferred from homology"/>
<protein>
    <recommendedName>
        <fullName evidence="7">ATP synthase subunit delta</fullName>
    </recommendedName>
    <alternativeName>
        <fullName evidence="7">ATP synthase F(1) sector subunit delta</fullName>
    </alternativeName>
    <alternativeName>
        <fullName evidence="7">F-type ATPase subunit delta</fullName>
        <shortName evidence="7">F-ATPase subunit delta</shortName>
    </alternativeName>
</protein>
<dbReference type="Pfam" id="PF00213">
    <property type="entry name" value="OSCP"/>
    <property type="match status" value="1"/>
</dbReference>
<comment type="similarity">
    <text evidence="7">Belongs to the ATPase delta chain family.</text>
</comment>
<comment type="subcellular location">
    <subcellularLocation>
        <location evidence="7">Cell membrane</location>
        <topology evidence="7">Peripheral membrane protein</topology>
    </subcellularLocation>
    <subcellularLocation>
        <location evidence="1">Membrane</location>
    </subcellularLocation>
</comment>
<evidence type="ECO:0000313" key="8">
    <source>
        <dbReference type="EMBL" id="MBO1317160.1"/>
    </source>
</evidence>
<evidence type="ECO:0000256" key="4">
    <source>
        <dbReference type="ARBA" id="ARBA00023065"/>
    </source>
</evidence>
<dbReference type="InterPro" id="IPR000711">
    <property type="entry name" value="ATPase_OSCP/dsu"/>
</dbReference>
<keyword evidence="5 7" id="KW-0472">Membrane</keyword>
<dbReference type="NCBIfam" id="TIGR01145">
    <property type="entry name" value="ATP_synt_delta"/>
    <property type="match status" value="1"/>
</dbReference>
<dbReference type="EMBL" id="JAFREP010000001">
    <property type="protein sequence ID" value="MBO1317160.1"/>
    <property type="molecule type" value="Genomic_DNA"/>
</dbReference>
<keyword evidence="7" id="KW-1003">Cell membrane</keyword>
<dbReference type="GO" id="GO:0045259">
    <property type="term" value="C:proton-transporting ATP synthase complex"/>
    <property type="evidence" value="ECO:0007669"/>
    <property type="project" value="UniProtKB-KW"/>
</dbReference>
<comment type="function">
    <text evidence="7">This protein is part of the stalk that links CF(0) to CF(1). It either transmits conformational changes from CF(0) to CF(1) or is implicated in proton conduction.</text>
</comment>
<keyword evidence="6 7" id="KW-0066">ATP synthesis</keyword>
<evidence type="ECO:0000256" key="5">
    <source>
        <dbReference type="ARBA" id="ARBA00023136"/>
    </source>
</evidence>
<keyword evidence="7" id="KW-0139">CF(1)</keyword>
<name>A0A8J7Q0V0_9BACT</name>
<keyword evidence="4 7" id="KW-0406">Ion transport</keyword>
<evidence type="ECO:0000256" key="3">
    <source>
        <dbReference type="ARBA" id="ARBA00022781"/>
    </source>
</evidence>
<evidence type="ECO:0000256" key="6">
    <source>
        <dbReference type="ARBA" id="ARBA00023310"/>
    </source>
</evidence>
<dbReference type="SUPFAM" id="SSF47928">
    <property type="entry name" value="N-terminal domain of the delta subunit of the F1F0-ATP synthase"/>
    <property type="match status" value="1"/>
</dbReference>
<sequence length="177" mass="19309">MSRVSVRYAKAFVEALSEKKRLSDADAFLGFCDVVTANRGLRLLLSNYAISPRIKSNVINGLAQRLALPELVVRFLSVLVKARRIDLLAELRGAVVDQMNLVLNIKPVQVTTASAPSREELDAISNSMEAHLGCKVQVHTQIDASILGGVVAQVGSIVYDGSVRGRLARLREELVKE</sequence>
<evidence type="ECO:0000256" key="7">
    <source>
        <dbReference type="HAMAP-Rule" id="MF_01416"/>
    </source>
</evidence>
<dbReference type="HAMAP" id="MF_01416">
    <property type="entry name" value="ATP_synth_delta_bact"/>
    <property type="match status" value="1"/>
</dbReference>
<organism evidence="8 9">
    <name type="scientific">Acanthopleuribacter pedis</name>
    <dbReference type="NCBI Taxonomy" id="442870"/>
    <lineage>
        <taxon>Bacteria</taxon>
        <taxon>Pseudomonadati</taxon>
        <taxon>Acidobacteriota</taxon>
        <taxon>Holophagae</taxon>
        <taxon>Acanthopleuribacterales</taxon>
        <taxon>Acanthopleuribacteraceae</taxon>
        <taxon>Acanthopleuribacter</taxon>
    </lineage>
</organism>
<dbReference type="PANTHER" id="PTHR11910">
    <property type="entry name" value="ATP SYNTHASE DELTA CHAIN"/>
    <property type="match status" value="1"/>
</dbReference>
<accession>A0A8J7Q0V0</accession>
<evidence type="ECO:0000256" key="2">
    <source>
        <dbReference type="ARBA" id="ARBA00022448"/>
    </source>
</evidence>
<dbReference type="Proteomes" id="UP000664417">
    <property type="component" value="Unassembled WGS sequence"/>
</dbReference>
<dbReference type="GO" id="GO:0046933">
    <property type="term" value="F:proton-transporting ATP synthase activity, rotational mechanism"/>
    <property type="evidence" value="ECO:0007669"/>
    <property type="project" value="UniProtKB-UniRule"/>
</dbReference>
<comment type="function">
    <text evidence="7">F(1)F(0) ATP synthase produces ATP from ADP in the presence of a proton or sodium gradient. F-type ATPases consist of two structural domains, F(1) containing the extramembraneous catalytic core and F(0) containing the membrane proton channel, linked together by a central stalk and a peripheral stalk. During catalysis, ATP synthesis in the catalytic domain of F(1) is coupled via a rotary mechanism of the central stalk subunits to proton translocation.</text>
</comment>
<keyword evidence="3 7" id="KW-0375">Hydrogen ion transport</keyword>